<proteinExistence type="predicted"/>
<evidence type="ECO:0000256" key="1">
    <source>
        <dbReference type="SAM" id="Coils"/>
    </source>
</evidence>
<name>A0A4Y7J824_PAPSO</name>
<feature type="region of interest" description="Disordered" evidence="2">
    <location>
        <begin position="29"/>
        <end position="57"/>
    </location>
</feature>
<dbReference type="Pfam" id="PF17035">
    <property type="entry name" value="BET"/>
    <property type="match status" value="1"/>
</dbReference>
<gene>
    <name evidence="4" type="ORF">C5167_014756</name>
</gene>
<evidence type="ECO:0000259" key="3">
    <source>
        <dbReference type="Pfam" id="PF17035"/>
    </source>
</evidence>
<accession>A0A4Y7J824</accession>
<dbReference type="Gramene" id="RZC55918">
    <property type="protein sequence ID" value="RZC55918"/>
    <property type="gene ID" value="C5167_014756"/>
</dbReference>
<evidence type="ECO:0000313" key="5">
    <source>
        <dbReference type="Proteomes" id="UP000316621"/>
    </source>
</evidence>
<organism evidence="4 5">
    <name type="scientific">Papaver somniferum</name>
    <name type="common">Opium poppy</name>
    <dbReference type="NCBI Taxonomy" id="3469"/>
    <lineage>
        <taxon>Eukaryota</taxon>
        <taxon>Viridiplantae</taxon>
        <taxon>Streptophyta</taxon>
        <taxon>Embryophyta</taxon>
        <taxon>Tracheophyta</taxon>
        <taxon>Spermatophyta</taxon>
        <taxon>Magnoliopsida</taxon>
        <taxon>Ranunculales</taxon>
        <taxon>Papaveraceae</taxon>
        <taxon>Papaveroideae</taxon>
        <taxon>Papaver</taxon>
    </lineage>
</organism>
<dbReference type="InterPro" id="IPR038336">
    <property type="entry name" value="NET_sf"/>
</dbReference>
<evidence type="ECO:0000256" key="2">
    <source>
        <dbReference type="SAM" id="MobiDB-lite"/>
    </source>
</evidence>
<keyword evidence="1" id="KW-0175">Coiled coil</keyword>
<protein>
    <recommendedName>
        <fullName evidence="3">NET domain-containing protein</fullName>
    </recommendedName>
</protein>
<dbReference type="InterPro" id="IPR027353">
    <property type="entry name" value="NET_dom"/>
</dbReference>
<sequence length="251" mass="27924">MYLTTFSLKDKELGIVSSLPSKKKISSSSSTLISMPTRRDSIGCHSSAQGSGARMGRKKDVVIASHQGDTSMEKDGGMQAKADLYKHNDELAKQLEHMEQKLEELLDIVVSKCRQMNISEKQQLRNLIQTLSPKNQDRVVQIIKCRKLPRGGKSFYDLNIGLDKEDEGWLGNADKVSAPEFAKVLMERKVVSKLEPLMANLTSDPDVTAQTAPVQYYAKMAFFVACEQGTQHMDALLQIISDSAIQAFQQI</sequence>
<dbReference type="Gene3D" id="1.20.1270.220">
    <property type="match status" value="1"/>
</dbReference>
<evidence type="ECO:0000313" key="4">
    <source>
        <dbReference type="EMBL" id="RZC55918.1"/>
    </source>
</evidence>
<dbReference type="Proteomes" id="UP000316621">
    <property type="component" value="Chromosome 3"/>
</dbReference>
<dbReference type="AlphaFoldDB" id="A0A4Y7J824"/>
<reference evidence="4 5" key="1">
    <citation type="journal article" date="2018" name="Science">
        <title>The opium poppy genome and morphinan production.</title>
        <authorList>
            <person name="Guo L."/>
            <person name="Winzer T."/>
            <person name="Yang X."/>
            <person name="Li Y."/>
            <person name="Ning Z."/>
            <person name="He Z."/>
            <person name="Teodor R."/>
            <person name="Lu Y."/>
            <person name="Bowser T.A."/>
            <person name="Graham I.A."/>
            <person name="Ye K."/>
        </authorList>
    </citation>
    <scope>NUCLEOTIDE SEQUENCE [LARGE SCALE GENOMIC DNA]</scope>
    <source>
        <strain evidence="5">cv. HN1</strain>
        <tissue evidence="4">Leaves</tissue>
    </source>
</reference>
<feature type="domain" description="NET" evidence="3">
    <location>
        <begin position="116"/>
        <end position="149"/>
    </location>
</feature>
<feature type="coiled-coil region" evidence="1">
    <location>
        <begin position="81"/>
        <end position="108"/>
    </location>
</feature>
<keyword evidence="5" id="KW-1185">Reference proteome</keyword>
<dbReference type="EMBL" id="CM010717">
    <property type="protein sequence ID" value="RZC55918.1"/>
    <property type="molecule type" value="Genomic_DNA"/>
</dbReference>